<dbReference type="EMBL" id="SJSO01000016">
    <property type="protein sequence ID" value="TCD23411.1"/>
    <property type="molecule type" value="Genomic_DNA"/>
</dbReference>
<evidence type="ECO:0000313" key="4">
    <source>
        <dbReference type="Proteomes" id="UP000293925"/>
    </source>
</evidence>
<keyword evidence="1" id="KW-0175">Coiled coil</keyword>
<dbReference type="Proteomes" id="UP000293925">
    <property type="component" value="Unassembled WGS sequence"/>
</dbReference>
<comment type="caution">
    <text evidence="3">The sequence shown here is derived from an EMBL/GenBank/DDBJ whole genome shotgun (WGS) entry which is preliminary data.</text>
</comment>
<accession>A0A4V2MQB4</accession>
<keyword evidence="2" id="KW-1133">Transmembrane helix</keyword>
<dbReference type="SUPFAM" id="SSF52540">
    <property type="entry name" value="P-loop containing nucleoside triphosphate hydrolases"/>
    <property type="match status" value="1"/>
</dbReference>
<protein>
    <submittedName>
        <fullName evidence="3">Lipopolysaccharide biosynthesis protein</fullName>
    </submittedName>
</protein>
<name>A0A4V2MQB4_9SPHI</name>
<dbReference type="GO" id="GO:0005886">
    <property type="term" value="C:plasma membrane"/>
    <property type="evidence" value="ECO:0007669"/>
    <property type="project" value="TreeGrafter"/>
</dbReference>
<keyword evidence="2" id="KW-0472">Membrane</keyword>
<dbReference type="InterPro" id="IPR050445">
    <property type="entry name" value="Bact_polysacc_biosynth/exp"/>
</dbReference>
<sequence length="710" mass="79502">MDIKIFFKLIKRYKWVLISSPVLVGIIAYILVKRIPKQYYSETQISTGLLDPSKKAISNQSVDFFAVNQQFSNIIEKFGMKRMLSILSYNLMIHDLSDVKHSFRDHSKYLKSMDAAAKAKIIGILKTKLATKSLLTLEDNSGAYAIFDLAENMGYGEDALRDKLEISHAGNSDLIMVGFTSEDPSLSAFVVNSLSQECINIYSSDVSTNQSNAAAVLDSLLKVKELDMDKKNSSLSSFKKTKGVLNLNEQSATVYNEISKYESQRAEMLRTIASNQAAIGTIIGKLRGGDSFVEGSSYSDNKAIVSLKRQLEVANNTYIDGGFKMSGQKKIDSLNRLISAKSNSNSDENVLDPRTSKQALVQQKLDLEIKLQQAKSSMQTVDHELSTLRARYASMVPYDADIQNYQRDADLATKEYMAALDQSNQSKTSNSLGMHLKIEQAGLPGKALRSKKVLYVMGSSFAGFGLCFGVLLLMLILDQKIKDVDRLKIATGSEVIGSFSKITTSERNPSYIWNDNSSATHDDYKNEIRSLRFELLKKLDQNKEQVLGISSLLPKEGKTQLAYNLAYSFAMVGRKTLLIAEELPLEGAAQKKIASSQSFQNFIVKRKLQTEDLITVMTKNAVKKSLLETQSLKNLRSAFDELRKEFDNIVIDISSLQDLNLTKEWLLFVDMSVLVFRSGNIISDDQRKHIEYIKQQQGFAGWVFYDHPIT</sequence>
<dbReference type="GO" id="GO:0004713">
    <property type="term" value="F:protein tyrosine kinase activity"/>
    <property type="evidence" value="ECO:0007669"/>
    <property type="project" value="TreeGrafter"/>
</dbReference>
<evidence type="ECO:0000313" key="3">
    <source>
        <dbReference type="EMBL" id="TCD23411.1"/>
    </source>
</evidence>
<evidence type="ECO:0000256" key="1">
    <source>
        <dbReference type="SAM" id="Coils"/>
    </source>
</evidence>
<evidence type="ECO:0000256" key="2">
    <source>
        <dbReference type="SAM" id="Phobius"/>
    </source>
</evidence>
<dbReference type="InterPro" id="IPR027417">
    <property type="entry name" value="P-loop_NTPase"/>
</dbReference>
<feature type="transmembrane region" description="Helical" evidence="2">
    <location>
        <begin position="453"/>
        <end position="477"/>
    </location>
</feature>
<dbReference type="RefSeq" id="WP_131532389.1">
    <property type="nucleotide sequence ID" value="NZ_SJSO01000016.1"/>
</dbReference>
<dbReference type="Gene3D" id="3.40.50.300">
    <property type="entry name" value="P-loop containing nucleotide triphosphate hydrolases"/>
    <property type="match status" value="1"/>
</dbReference>
<organism evidence="3 4">
    <name type="scientific">Pedobacter psychrodurus</name>
    <dbReference type="NCBI Taxonomy" id="2530456"/>
    <lineage>
        <taxon>Bacteria</taxon>
        <taxon>Pseudomonadati</taxon>
        <taxon>Bacteroidota</taxon>
        <taxon>Sphingobacteriia</taxon>
        <taxon>Sphingobacteriales</taxon>
        <taxon>Sphingobacteriaceae</taxon>
        <taxon>Pedobacter</taxon>
    </lineage>
</organism>
<dbReference type="OrthoDB" id="972983at2"/>
<dbReference type="AlphaFoldDB" id="A0A4V2MQB4"/>
<reference evidence="3 4" key="1">
    <citation type="submission" date="2019-02" db="EMBL/GenBank/DDBJ databases">
        <title>Pedobacter sp. RP-3-21 sp. nov., isolated from Arctic soil.</title>
        <authorList>
            <person name="Dahal R.H."/>
        </authorList>
    </citation>
    <scope>NUCLEOTIDE SEQUENCE [LARGE SCALE GENOMIC DNA]</scope>
    <source>
        <strain evidence="3 4">RP-3-21</strain>
    </source>
</reference>
<feature type="transmembrane region" description="Helical" evidence="2">
    <location>
        <begin position="12"/>
        <end position="32"/>
    </location>
</feature>
<dbReference type="PANTHER" id="PTHR32309:SF13">
    <property type="entry name" value="FERRIC ENTEROBACTIN TRANSPORT PROTEIN FEPE"/>
    <property type="match status" value="1"/>
</dbReference>
<dbReference type="PANTHER" id="PTHR32309">
    <property type="entry name" value="TYROSINE-PROTEIN KINASE"/>
    <property type="match status" value="1"/>
</dbReference>
<proteinExistence type="predicted"/>
<keyword evidence="4" id="KW-1185">Reference proteome</keyword>
<feature type="coiled-coil region" evidence="1">
    <location>
        <begin position="357"/>
        <end position="422"/>
    </location>
</feature>
<keyword evidence="2" id="KW-0812">Transmembrane</keyword>
<gene>
    <name evidence="3" type="ORF">EZ456_17555</name>
</gene>